<feature type="non-terminal residue" evidence="1">
    <location>
        <position position="1"/>
    </location>
</feature>
<dbReference type="EMBL" id="CADCXU010022709">
    <property type="protein sequence ID" value="CAB0010083.1"/>
    <property type="molecule type" value="Genomic_DNA"/>
</dbReference>
<evidence type="ECO:0000313" key="2">
    <source>
        <dbReference type="Proteomes" id="UP000479000"/>
    </source>
</evidence>
<organism evidence="1 2">
    <name type="scientific">Nesidiocoris tenuis</name>
    <dbReference type="NCBI Taxonomy" id="355587"/>
    <lineage>
        <taxon>Eukaryota</taxon>
        <taxon>Metazoa</taxon>
        <taxon>Ecdysozoa</taxon>
        <taxon>Arthropoda</taxon>
        <taxon>Hexapoda</taxon>
        <taxon>Insecta</taxon>
        <taxon>Pterygota</taxon>
        <taxon>Neoptera</taxon>
        <taxon>Paraneoptera</taxon>
        <taxon>Hemiptera</taxon>
        <taxon>Heteroptera</taxon>
        <taxon>Panheteroptera</taxon>
        <taxon>Cimicomorpha</taxon>
        <taxon>Miridae</taxon>
        <taxon>Dicyphina</taxon>
        <taxon>Nesidiocoris</taxon>
    </lineage>
</organism>
<proteinExistence type="predicted"/>
<reference evidence="1 2" key="1">
    <citation type="submission" date="2020-02" db="EMBL/GenBank/DDBJ databases">
        <authorList>
            <person name="Ferguson B K."/>
        </authorList>
    </citation>
    <scope>NUCLEOTIDE SEQUENCE [LARGE SCALE GENOMIC DNA]</scope>
</reference>
<keyword evidence="2" id="KW-1185">Reference proteome</keyword>
<gene>
    <name evidence="1" type="ORF">NTEN_LOCUS15142</name>
</gene>
<sequence length="134" mass="15789">EYQKVVDMEWNILYEKLKKIHESGAQVVLSKLPIGDVATQFFADRHVLRRPCARRGHEEDAKSLRRFGHLDHERHEARRARIVRKIRREPGIFEVVSKAGFQLKGVVRRKICTSPKILEIYSAIEIRRLPTFDF</sequence>
<dbReference type="InterPro" id="IPR027409">
    <property type="entry name" value="GroEL-like_apical_dom_sf"/>
</dbReference>
<name>A0A6H5H3K3_9HEMI</name>
<protein>
    <submittedName>
        <fullName evidence="1">Uncharacterized protein</fullName>
    </submittedName>
</protein>
<dbReference type="AlphaFoldDB" id="A0A6H5H3K3"/>
<dbReference type="SUPFAM" id="SSF52029">
    <property type="entry name" value="GroEL apical domain-like"/>
    <property type="match status" value="1"/>
</dbReference>
<dbReference type="Gene3D" id="3.50.7.10">
    <property type="entry name" value="GroEL"/>
    <property type="match status" value="1"/>
</dbReference>
<evidence type="ECO:0000313" key="1">
    <source>
        <dbReference type="EMBL" id="CAB0010083.1"/>
    </source>
</evidence>
<dbReference type="OrthoDB" id="1935484at2759"/>
<accession>A0A6H5H3K3</accession>
<dbReference type="Proteomes" id="UP000479000">
    <property type="component" value="Unassembled WGS sequence"/>
</dbReference>